<dbReference type="InterPro" id="IPR035979">
    <property type="entry name" value="RBD_domain_sf"/>
</dbReference>
<proteinExistence type="predicted"/>
<dbReference type="InterPro" id="IPR000253">
    <property type="entry name" value="FHA_dom"/>
</dbReference>
<dbReference type="Gene3D" id="3.30.70.330">
    <property type="match status" value="1"/>
</dbReference>
<dbReference type="Gene3D" id="2.60.200.20">
    <property type="match status" value="1"/>
</dbReference>
<dbReference type="Pfam" id="PF00076">
    <property type="entry name" value="RRM_1"/>
    <property type="match status" value="1"/>
</dbReference>
<dbReference type="Gene3D" id="1.10.357.40">
    <property type="entry name" value="YbiA-like"/>
    <property type="match status" value="1"/>
</dbReference>
<keyword evidence="2 3" id="KW-0694">RNA-binding</keyword>
<evidence type="ECO:0000256" key="1">
    <source>
        <dbReference type="ARBA" id="ARBA00022737"/>
    </source>
</evidence>
<dbReference type="SUPFAM" id="SSF143990">
    <property type="entry name" value="YbiA-like"/>
    <property type="match status" value="1"/>
</dbReference>
<dbReference type="PANTHER" id="PTHR23236">
    <property type="entry name" value="EUKARYOTIC TRANSLATION INITIATION FACTOR 4B/4H"/>
    <property type="match status" value="1"/>
</dbReference>
<evidence type="ECO:0000256" key="2">
    <source>
        <dbReference type="ARBA" id="ARBA00022884"/>
    </source>
</evidence>
<dbReference type="AlphaFoldDB" id="A0A7J6RQ71"/>
<evidence type="ECO:0000259" key="6">
    <source>
        <dbReference type="PROSITE" id="PS50102"/>
    </source>
</evidence>
<dbReference type="SMART" id="SM00360">
    <property type="entry name" value="RRM"/>
    <property type="match status" value="1"/>
</dbReference>
<dbReference type="SUPFAM" id="SSF54928">
    <property type="entry name" value="RNA-binding domain, RBD"/>
    <property type="match status" value="1"/>
</dbReference>
<dbReference type="InterPro" id="IPR008984">
    <property type="entry name" value="SMAD_FHA_dom_sf"/>
</dbReference>
<dbReference type="Pfam" id="PF00498">
    <property type="entry name" value="FHA"/>
    <property type="match status" value="1"/>
</dbReference>
<evidence type="ECO:0000256" key="4">
    <source>
        <dbReference type="SAM" id="MobiDB-lite"/>
    </source>
</evidence>
<comment type="caution">
    <text evidence="7">The sequence shown here is derived from an EMBL/GenBank/DDBJ whole genome shotgun (WGS) entry which is preliminary data.</text>
</comment>
<dbReference type="PROSITE" id="PS50102">
    <property type="entry name" value="RRM"/>
    <property type="match status" value="1"/>
</dbReference>
<dbReference type="InterPro" id="IPR000504">
    <property type="entry name" value="RRM_dom"/>
</dbReference>
<reference evidence="7 8" key="1">
    <citation type="submission" date="2020-04" db="EMBL/GenBank/DDBJ databases">
        <title>Perkinsus olseni comparative genomics.</title>
        <authorList>
            <person name="Bogema D.R."/>
        </authorList>
    </citation>
    <scope>NUCLEOTIDE SEQUENCE [LARGE SCALE GENOMIC DNA]</scope>
    <source>
        <strain evidence="7">ATCC PRA-205</strain>
    </source>
</reference>
<dbReference type="PANTHER" id="PTHR23236:SF119">
    <property type="entry name" value="NUCLEAR RNA-BINDING PROTEIN SART-3"/>
    <property type="match status" value="1"/>
</dbReference>
<feature type="compositionally biased region" description="Low complexity" evidence="4">
    <location>
        <begin position="48"/>
        <end position="67"/>
    </location>
</feature>
<name>A0A7J6RQ71_PEROL</name>
<evidence type="ECO:0000259" key="5">
    <source>
        <dbReference type="PROSITE" id="PS50006"/>
    </source>
</evidence>
<dbReference type="InterPro" id="IPR012816">
    <property type="entry name" value="NADAR"/>
</dbReference>
<sequence>MPGRSIGISHRRVVERPVVAVVTKVGGRTAPSEGTIMNVPNDPSQPAVLSPGHSSVPSPVPGQSQQLAHRDSSAVAEISREDTWRQRVPFRNPMEMHVLAVQKLASGGAPAAEARNGRVNLLEEVDWGRVPPTWEGLKPTTLKMAENLTVRQIAILLNAYAKAGVADRQVFYTLTQQFSAHLGSSPKSVLGVRPQDVGLVAHACQKVQFKNEFLFTRLRKVVVRMVKQNRLISPQTLSLILTGFVKLKFIGDGELLHSLGTAALRELDRFTIRDSAVLMMTFSQACPLDDRSRGVFSRVYRARDRTAERESMAAAVPIMVALGNVTAWHPELVMDLLQEDCGVVDAFAAAVPTCAIVHLANGVQSLATLVAGGFLPASIDSRTVFRAASDRLCEDGGAKLPQSAIVQLAAGFTKLGGLGWQDIFNRLLVDATGLDLPSAVAVLHGLAGQNIRDVSWVQREILDRLDAVKLKDSQTACMLLYGLARLGMPAEAARICRLVNERVLRGLGVQGLSNLVYAVASVWHACGLSIEEQEAAAAVFLMGLGRLSIVGSEEDQRRFSVEIAGQLRVVAQLSMASLAEGISMDLLLWIGRLVHWSACQKPSAVKSSLLHKEVADTIRLVVLDYYQVAEEVPATPYWIDILLSSSHAGMLPDHARPSPVFPNAASEASQVGETVMATTAESMATSGGPPIDTFAGPAFGFLANDHESPVRAFCPGRDETTSFAEFPTPASAITAMREGLDPAVWKKYRLRIVTTVLRDKFIRQGCKPSRVELGVLRHPELADELVATGKRSLLFDCSPEDSEALEAQGFPSDEGVFWGCSRDTGSLKGQNQFGRILATIRTDIQDSEDVARQLWLHAVMHVVKQDTASPIRVTEVKEGRSVATHRVANAVCIMGKVDSCDVVALHPSTSRHHAMLVYAAGLRNPTDSKWRENTLDQVYALDLHSKFGTFVGEKGDVKMEPFFPQVLGKRDQLRLGASTRHYEIKVDHGAALAELKKMEYKLDKEIRDMGGKIDNPLKEAEEERSKSSTVYMGNLSYTTTKENIEKFFKEEDLKVCGVRLPGGDDRVASRGFAFVEFSREADMRNAIALLDGATLDTRKKNGSKGHAMRIDEMTARLGGGGLALMRGAAVGGIVEAAAVTGAGGDPPARTGGCEGGALVAAGGAGIAEVVTNRVGGVRDAHPTVIAAVTSFTVYVISELCQ</sequence>
<dbReference type="InterPro" id="IPR012677">
    <property type="entry name" value="Nucleotide-bd_a/b_plait_sf"/>
</dbReference>
<dbReference type="EMBL" id="JABANM010020711">
    <property type="protein sequence ID" value="KAF4722392.1"/>
    <property type="molecule type" value="Genomic_DNA"/>
</dbReference>
<gene>
    <name evidence="7" type="ORF">FOZ62_029142</name>
</gene>
<protein>
    <submittedName>
        <fullName evidence="7">Uncharacterized protein</fullName>
    </submittedName>
</protein>
<dbReference type="PROSITE" id="PS50006">
    <property type="entry name" value="FHA_DOMAIN"/>
    <property type="match status" value="1"/>
</dbReference>
<dbReference type="GO" id="GO:0003723">
    <property type="term" value="F:RNA binding"/>
    <property type="evidence" value="ECO:0007669"/>
    <property type="project" value="UniProtKB-UniRule"/>
</dbReference>
<accession>A0A7J6RQ71</accession>
<dbReference type="InterPro" id="IPR037238">
    <property type="entry name" value="YbiA-like_sf"/>
</dbReference>
<evidence type="ECO:0000313" key="8">
    <source>
        <dbReference type="Proteomes" id="UP000574390"/>
    </source>
</evidence>
<dbReference type="SUPFAM" id="SSF49879">
    <property type="entry name" value="SMAD/FHA domain"/>
    <property type="match status" value="1"/>
</dbReference>
<dbReference type="Proteomes" id="UP000574390">
    <property type="component" value="Unassembled WGS sequence"/>
</dbReference>
<dbReference type="CDD" id="cd15457">
    <property type="entry name" value="NADAR"/>
    <property type="match status" value="1"/>
</dbReference>
<feature type="domain" description="FHA" evidence="5">
    <location>
        <begin position="892"/>
        <end position="951"/>
    </location>
</feature>
<feature type="domain" description="RRM" evidence="6">
    <location>
        <begin position="1028"/>
        <end position="1115"/>
    </location>
</feature>
<evidence type="ECO:0000256" key="3">
    <source>
        <dbReference type="PROSITE-ProRule" id="PRU00176"/>
    </source>
</evidence>
<organism evidence="7 8">
    <name type="scientific">Perkinsus olseni</name>
    <name type="common">Perkinsus atlanticus</name>
    <dbReference type="NCBI Taxonomy" id="32597"/>
    <lineage>
        <taxon>Eukaryota</taxon>
        <taxon>Sar</taxon>
        <taxon>Alveolata</taxon>
        <taxon>Perkinsozoa</taxon>
        <taxon>Perkinsea</taxon>
        <taxon>Perkinsida</taxon>
        <taxon>Perkinsidae</taxon>
        <taxon>Perkinsus</taxon>
    </lineage>
</organism>
<keyword evidence="1" id="KW-0677">Repeat</keyword>
<feature type="region of interest" description="Disordered" evidence="4">
    <location>
        <begin position="32"/>
        <end position="68"/>
    </location>
</feature>
<evidence type="ECO:0000313" key="7">
    <source>
        <dbReference type="EMBL" id="KAF4722392.1"/>
    </source>
</evidence>